<organism evidence="4 5">
    <name type="scientific">Saccoglossus kowalevskii</name>
    <name type="common">Acorn worm</name>
    <dbReference type="NCBI Taxonomy" id="10224"/>
    <lineage>
        <taxon>Eukaryota</taxon>
        <taxon>Metazoa</taxon>
        <taxon>Hemichordata</taxon>
        <taxon>Enteropneusta</taxon>
        <taxon>Harrimaniidae</taxon>
        <taxon>Saccoglossus</taxon>
    </lineage>
</organism>
<proteinExistence type="predicted"/>
<dbReference type="InterPro" id="IPR003323">
    <property type="entry name" value="OTU_dom"/>
</dbReference>
<keyword evidence="4" id="KW-1185">Reference proteome</keyword>
<protein>
    <submittedName>
        <fullName evidence="5">OTU domain-containing protein 6B-like</fullName>
    </submittedName>
</protein>
<dbReference type="CDD" id="cd22761">
    <property type="entry name" value="OTU_OTUD6"/>
    <property type="match status" value="1"/>
</dbReference>
<dbReference type="Gene3D" id="3.90.70.80">
    <property type="match status" value="1"/>
</dbReference>
<evidence type="ECO:0000256" key="2">
    <source>
        <dbReference type="SAM" id="MobiDB-lite"/>
    </source>
</evidence>
<dbReference type="SUPFAM" id="SSF54001">
    <property type="entry name" value="Cysteine proteinases"/>
    <property type="match status" value="1"/>
</dbReference>
<dbReference type="InterPro" id="IPR050704">
    <property type="entry name" value="Peptidase_C85-like"/>
</dbReference>
<dbReference type="PANTHER" id="PTHR12419:SF10">
    <property type="entry name" value="DEUBIQUITINASE OTUD6B"/>
    <property type="match status" value="1"/>
</dbReference>
<dbReference type="Pfam" id="PF02338">
    <property type="entry name" value="OTU"/>
    <property type="match status" value="1"/>
</dbReference>
<dbReference type="RefSeq" id="XP_006811906.1">
    <property type="nucleotide sequence ID" value="XM_006811843.1"/>
</dbReference>
<evidence type="ECO:0000313" key="5">
    <source>
        <dbReference type="RefSeq" id="XP_006811906.1"/>
    </source>
</evidence>
<dbReference type="InterPro" id="IPR049772">
    <property type="entry name" value="OTU_OTUD6"/>
</dbReference>
<dbReference type="PANTHER" id="PTHR12419">
    <property type="entry name" value="OTU DOMAIN CONTAINING PROTEIN"/>
    <property type="match status" value="1"/>
</dbReference>
<feature type="domain" description="OTU" evidence="3">
    <location>
        <begin position="151"/>
        <end position="269"/>
    </location>
</feature>
<sequence>MASAGDGLNNKEILEQRHRKERKELQSKIQAIKRGVPKGDKKLKKEAQIEIAKLEAELHQRQELEEQEFKLSTESTGLVNEVAAHVDKLCVDDATSDKPQRISKAQRRKNKKAAKDKEREKLIAEGEEANIHGPRNVEAQKLKMILKERGLGIKEIPSDGHCLYNAIQDQLYTQGIEMYTLSKLRQLTSDYMLSNCDDFLPFLINPNTGDLLTHDEYEQYCNNVTHTAAWGGQHEIKALSHVLRRPIEIIQADAPVLTIGEEFSNATTQSLLLS</sequence>
<accession>A0ABM0LVW5</accession>
<name>A0ABM0LVW5_SACKO</name>
<dbReference type="PROSITE" id="PS50802">
    <property type="entry name" value="OTU"/>
    <property type="match status" value="1"/>
</dbReference>
<feature type="region of interest" description="Disordered" evidence="2">
    <location>
        <begin position="1"/>
        <end position="43"/>
    </location>
</feature>
<reference evidence="5" key="1">
    <citation type="submission" date="2025-08" db="UniProtKB">
        <authorList>
            <consortium name="RefSeq"/>
        </authorList>
    </citation>
    <scope>IDENTIFICATION</scope>
    <source>
        <tissue evidence="5">Testes</tissue>
    </source>
</reference>
<evidence type="ECO:0000313" key="4">
    <source>
        <dbReference type="Proteomes" id="UP000694865"/>
    </source>
</evidence>
<dbReference type="Proteomes" id="UP000694865">
    <property type="component" value="Unplaced"/>
</dbReference>
<dbReference type="GeneID" id="100378650"/>
<keyword evidence="1" id="KW-0378">Hydrolase</keyword>
<evidence type="ECO:0000259" key="3">
    <source>
        <dbReference type="PROSITE" id="PS50802"/>
    </source>
</evidence>
<feature type="region of interest" description="Disordered" evidence="2">
    <location>
        <begin position="98"/>
        <end position="118"/>
    </location>
</feature>
<feature type="compositionally biased region" description="Basic and acidic residues" evidence="2">
    <location>
        <begin position="12"/>
        <end position="26"/>
    </location>
</feature>
<dbReference type="InterPro" id="IPR038765">
    <property type="entry name" value="Papain-like_cys_pep_sf"/>
</dbReference>
<evidence type="ECO:0000256" key="1">
    <source>
        <dbReference type="ARBA" id="ARBA00022801"/>
    </source>
</evidence>
<gene>
    <name evidence="5" type="primary">LOC100378650</name>
</gene>